<proteinExistence type="predicted"/>
<evidence type="ECO:0000313" key="2">
    <source>
        <dbReference type="EMBL" id="MDC0711558.1"/>
    </source>
</evidence>
<organism evidence="2 3">
    <name type="scientific">Stigmatella ashevillensis</name>
    <dbReference type="NCBI Taxonomy" id="2995309"/>
    <lineage>
        <taxon>Bacteria</taxon>
        <taxon>Pseudomonadati</taxon>
        <taxon>Myxococcota</taxon>
        <taxon>Myxococcia</taxon>
        <taxon>Myxococcales</taxon>
        <taxon>Cystobacterineae</taxon>
        <taxon>Archangiaceae</taxon>
        <taxon>Stigmatella</taxon>
    </lineage>
</organism>
<gene>
    <name evidence="2" type="ORF">POL68_24015</name>
</gene>
<feature type="region of interest" description="Disordered" evidence="1">
    <location>
        <begin position="76"/>
        <end position="100"/>
    </location>
</feature>
<dbReference type="Proteomes" id="UP001221838">
    <property type="component" value="Unassembled WGS sequence"/>
</dbReference>
<comment type="caution">
    <text evidence="2">The sequence shown here is derived from an EMBL/GenBank/DDBJ whole genome shotgun (WGS) entry which is preliminary data.</text>
</comment>
<feature type="compositionally biased region" description="Gly residues" evidence="1">
    <location>
        <begin position="135"/>
        <end position="166"/>
    </location>
</feature>
<sequence length="217" mass="19929">MAIAPLAARPAPLAPTAALSPSSSVGQADALTAPAQKSLAKPVSSFQDGFSAGPQADFAKLQLAEPVMKRNVAQLPGELGGNLTPPDLSTQPVDSPNGIEGLASLLSHLIEALGGPAAPGPGGPNSEGPGSCGPSAGGPSAGGPSAGGPSAGGPSAGGPSAGGPSAGEGLSSLADVVQQLTEAVQSIASLAQGVAGAGAAVGGGAANAVSSVAGAAL</sequence>
<reference evidence="2 3" key="1">
    <citation type="submission" date="2022-11" db="EMBL/GenBank/DDBJ databases">
        <title>Minimal conservation of predation-associated metabolite biosynthetic gene clusters underscores biosynthetic potential of Myxococcota including descriptions for ten novel species: Archangium lansinium sp. nov., Myxococcus landrumus sp. nov., Nannocystis bai.</title>
        <authorList>
            <person name="Ahearne A."/>
            <person name="Stevens C."/>
            <person name="Dowd S."/>
        </authorList>
    </citation>
    <scope>NUCLEOTIDE SEQUENCE [LARGE SCALE GENOMIC DNA]</scope>
    <source>
        <strain evidence="2 3">NCWAL01</strain>
    </source>
</reference>
<feature type="compositionally biased region" description="Low complexity" evidence="1">
    <location>
        <begin position="1"/>
        <end position="24"/>
    </location>
</feature>
<dbReference type="EMBL" id="JAQNDM010000002">
    <property type="protein sequence ID" value="MDC0711558.1"/>
    <property type="molecule type" value="Genomic_DNA"/>
</dbReference>
<keyword evidence="3" id="KW-1185">Reference proteome</keyword>
<accession>A0ABT5DFI5</accession>
<feature type="region of interest" description="Disordered" evidence="1">
    <location>
        <begin position="1"/>
        <end position="46"/>
    </location>
</feature>
<protein>
    <submittedName>
        <fullName evidence="2">Uncharacterized protein</fullName>
    </submittedName>
</protein>
<evidence type="ECO:0000313" key="3">
    <source>
        <dbReference type="Proteomes" id="UP001221838"/>
    </source>
</evidence>
<feature type="compositionally biased region" description="Low complexity" evidence="1">
    <location>
        <begin position="124"/>
        <end position="134"/>
    </location>
</feature>
<dbReference type="RefSeq" id="WP_272141530.1">
    <property type="nucleotide sequence ID" value="NZ_JAQNDM010000002.1"/>
</dbReference>
<feature type="region of interest" description="Disordered" evidence="1">
    <location>
        <begin position="113"/>
        <end position="170"/>
    </location>
</feature>
<evidence type="ECO:0000256" key="1">
    <source>
        <dbReference type="SAM" id="MobiDB-lite"/>
    </source>
</evidence>
<name>A0ABT5DFI5_9BACT</name>